<reference evidence="1 2" key="1">
    <citation type="submission" date="2024-03" db="EMBL/GenBank/DDBJ databases">
        <title>A high-quality draft genome sequence of Diaporthe vaccinii, a causative agent of upright dieback and viscid rot disease in cranberry plants.</title>
        <authorList>
            <person name="Sarrasin M."/>
            <person name="Lang B.F."/>
            <person name="Burger G."/>
        </authorList>
    </citation>
    <scope>NUCLEOTIDE SEQUENCE [LARGE SCALE GENOMIC DNA]</scope>
    <source>
        <strain evidence="1 2">IS7</strain>
    </source>
</reference>
<protein>
    <submittedName>
        <fullName evidence="1">Uncharacterized protein</fullName>
    </submittedName>
</protein>
<organism evidence="1 2">
    <name type="scientific">Diaporthe vaccinii</name>
    <dbReference type="NCBI Taxonomy" id="105482"/>
    <lineage>
        <taxon>Eukaryota</taxon>
        <taxon>Fungi</taxon>
        <taxon>Dikarya</taxon>
        <taxon>Ascomycota</taxon>
        <taxon>Pezizomycotina</taxon>
        <taxon>Sordariomycetes</taxon>
        <taxon>Sordariomycetidae</taxon>
        <taxon>Diaporthales</taxon>
        <taxon>Diaporthaceae</taxon>
        <taxon>Diaporthe</taxon>
        <taxon>Diaporthe eres species complex</taxon>
    </lineage>
</organism>
<sequence>MYHFSSLFSPNSTCSALKQHSVAGSRASPPKYQGIVVECCPVLLVPCSPSPKPAETTRRVKSESRCGKPLLFSCLEPCLDSRYRGSSMNFHLLNSE</sequence>
<accession>A0ABR4F0H2</accession>
<keyword evidence="2" id="KW-1185">Reference proteome</keyword>
<dbReference type="EMBL" id="JBAWTH010000018">
    <property type="protein sequence ID" value="KAL2288026.1"/>
    <property type="molecule type" value="Genomic_DNA"/>
</dbReference>
<comment type="caution">
    <text evidence="1">The sequence shown here is derived from an EMBL/GenBank/DDBJ whole genome shotgun (WGS) entry which is preliminary data.</text>
</comment>
<gene>
    <name evidence="1" type="ORF">FJTKL_04755</name>
</gene>
<dbReference type="Proteomes" id="UP001600888">
    <property type="component" value="Unassembled WGS sequence"/>
</dbReference>
<evidence type="ECO:0000313" key="1">
    <source>
        <dbReference type="EMBL" id="KAL2288026.1"/>
    </source>
</evidence>
<name>A0ABR4F0H2_9PEZI</name>
<evidence type="ECO:0000313" key="2">
    <source>
        <dbReference type="Proteomes" id="UP001600888"/>
    </source>
</evidence>
<proteinExistence type="predicted"/>